<evidence type="ECO:0000313" key="3">
    <source>
        <dbReference type="Proteomes" id="UP001054837"/>
    </source>
</evidence>
<dbReference type="AlphaFoldDB" id="A0AAV4WDD6"/>
<evidence type="ECO:0000313" key="2">
    <source>
        <dbReference type="EMBL" id="GIY80767.1"/>
    </source>
</evidence>
<proteinExistence type="predicted"/>
<organism evidence="2 3">
    <name type="scientific">Caerostris darwini</name>
    <dbReference type="NCBI Taxonomy" id="1538125"/>
    <lineage>
        <taxon>Eukaryota</taxon>
        <taxon>Metazoa</taxon>
        <taxon>Ecdysozoa</taxon>
        <taxon>Arthropoda</taxon>
        <taxon>Chelicerata</taxon>
        <taxon>Arachnida</taxon>
        <taxon>Araneae</taxon>
        <taxon>Araneomorphae</taxon>
        <taxon>Entelegynae</taxon>
        <taxon>Araneoidea</taxon>
        <taxon>Araneidae</taxon>
        <taxon>Caerostris</taxon>
    </lineage>
</organism>
<dbReference type="Proteomes" id="UP001054837">
    <property type="component" value="Unassembled WGS sequence"/>
</dbReference>
<accession>A0AAV4WDD6</accession>
<dbReference type="EMBL" id="BPLQ01014549">
    <property type="protein sequence ID" value="GIY80767.1"/>
    <property type="molecule type" value="Genomic_DNA"/>
</dbReference>
<gene>
    <name evidence="2" type="ORF">CDAR_368401</name>
</gene>
<evidence type="ECO:0000256" key="1">
    <source>
        <dbReference type="SAM" id="MobiDB-lite"/>
    </source>
</evidence>
<keyword evidence="3" id="KW-1185">Reference proteome</keyword>
<feature type="region of interest" description="Disordered" evidence="1">
    <location>
        <begin position="47"/>
        <end position="94"/>
    </location>
</feature>
<reference evidence="2 3" key="1">
    <citation type="submission" date="2021-06" db="EMBL/GenBank/DDBJ databases">
        <title>Caerostris darwini draft genome.</title>
        <authorList>
            <person name="Kono N."/>
            <person name="Arakawa K."/>
        </authorList>
    </citation>
    <scope>NUCLEOTIDE SEQUENCE [LARGE SCALE GENOMIC DNA]</scope>
</reference>
<comment type="caution">
    <text evidence="2">The sequence shown here is derived from an EMBL/GenBank/DDBJ whole genome shotgun (WGS) entry which is preliminary data.</text>
</comment>
<name>A0AAV4WDD6_9ARAC</name>
<protein>
    <submittedName>
        <fullName evidence="2">Uncharacterized protein</fullName>
    </submittedName>
</protein>
<sequence length="94" mass="11046">MTSKDYQRKEDHNGREREDVKIWSKKQIDMEDELKGILVVSEPRTRRLRKRKNEKRIPDDINIADSPRMHAPPSPWDSPSNASILSMKIASAYR</sequence>